<keyword evidence="2 9" id="KW-0645">Protease</keyword>
<evidence type="ECO:0000256" key="1">
    <source>
        <dbReference type="ARBA" id="ARBA00007447"/>
    </source>
</evidence>
<dbReference type="PRINTS" id="PR00792">
    <property type="entry name" value="PEPSIN"/>
</dbReference>
<dbReference type="PROSITE" id="PS00141">
    <property type="entry name" value="ASP_PROTEASE"/>
    <property type="match status" value="2"/>
</dbReference>
<evidence type="ECO:0000259" key="11">
    <source>
        <dbReference type="PROSITE" id="PS51767"/>
    </source>
</evidence>
<reference evidence="13" key="1">
    <citation type="submission" date="2020-12" db="UniProtKB">
        <authorList>
            <consortium name="WormBaseParasite"/>
        </authorList>
    </citation>
    <scope>IDENTIFICATION</scope>
    <source>
        <strain evidence="13">MHco3</strain>
    </source>
</reference>
<evidence type="ECO:0000256" key="2">
    <source>
        <dbReference type="ARBA" id="ARBA00022670"/>
    </source>
</evidence>
<feature type="active site" evidence="7">
    <location>
        <position position="284"/>
    </location>
</feature>
<feature type="domain" description="Peptidase A1" evidence="11">
    <location>
        <begin position="75"/>
        <end position="388"/>
    </location>
</feature>
<organism evidence="12 13">
    <name type="scientific">Haemonchus contortus</name>
    <name type="common">Barber pole worm</name>
    <dbReference type="NCBI Taxonomy" id="6289"/>
    <lineage>
        <taxon>Eukaryota</taxon>
        <taxon>Metazoa</taxon>
        <taxon>Ecdysozoa</taxon>
        <taxon>Nematoda</taxon>
        <taxon>Chromadorea</taxon>
        <taxon>Rhabditida</taxon>
        <taxon>Rhabditina</taxon>
        <taxon>Rhabditomorpha</taxon>
        <taxon>Strongyloidea</taxon>
        <taxon>Trichostrongylidae</taxon>
        <taxon>Haemonchus</taxon>
    </lineage>
</organism>
<keyword evidence="10" id="KW-0732">Signal</keyword>
<dbReference type="InterPro" id="IPR001461">
    <property type="entry name" value="Aspartic_peptidase_A1"/>
</dbReference>
<sequence>MISASMASSLLLLISTCLGVDAFVRVLINKTTLSRYSYNVDEIAEYFRQKYILNYPFGSLYSFSGGLSEYLDAQYYGTIQIGTPPQIFKVLFDTGSSSLWVPCANCTKNNTACETHQQFDCKQSSTCTHTNQSNSVPYGNSSMQGYVNNDIVCFGGKYGKYCTNSTQGFGCATQEPEDTFASSRFDGIVGMTPHSIASNEHPLNQIFANKELCPDPLLAFWLNRAPHNDVGGGELTLCGMDSSHYKGPIVWEPLTSETHWQFQLGKITVDGDSVTSGPTNAVVDSGTSHIAGPPEAIQMIHRAIGAKESGEADCSMIPYLPLIAFTINGTEMVLRGHNYIITNNDGTCTSSFQKLLIPNAEFSWILGDVFIGSFYTVFDHGNKRVGFAVAA</sequence>
<evidence type="ECO:0000256" key="10">
    <source>
        <dbReference type="SAM" id="SignalP"/>
    </source>
</evidence>
<keyword evidence="12" id="KW-1185">Reference proteome</keyword>
<feature type="disulfide bond" evidence="8">
    <location>
        <begin position="106"/>
        <end position="113"/>
    </location>
</feature>
<dbReference type="FunFam" id="2.40.70.10:FF:000002">
    <property type="entry name" value="Vacuolar aspartic proteinase"/>
    <property type="match status" value="1"/>
</dbReference>
<dbReference type="InterPro" id="IPR021109">
    <property type="entry name" value="Peptidase_aspartic_dom_sf"/>
</dbReference>
<dbReference type="OrthoDB" id="5839471at2759"/>
<feature type="chain" id="PRO_5029695888" evidence="10">
    <location>
        <begin position="23"/>
        <end position="391"/>
    </location>
</feature>
<dbReference type="WBParaSite" id="HCON_00099010-00001">
    <property type="protein sequence ID" value="HCON_00099010-00001"/>
    <property type="gene ID" value="HCON_00099010"/>
</dbReference>
<keyword evidence="3 9" id="KW-0064">Aspartyl protease</keyword>
<dbReference type="Gene3D" id="2.60.40.1960">
    <property type="match status" value="1"/>
</dbReference>
<dbReference type="Gene3D" id="2.40.70.10">
    <property type="entry name" value="Acid Proteases"/>
    <property type="match status" value="2"/>
</dbReference>
<evidence type="ECO:0000256" key="4">
    <source>
        <dbReference type="ARBA" id="ARBA00022801"/>
    </source>
</evidence>
<evidence type="ECO:0000256" key="7">
    <source>
        <dbReference type="PIRSR" id="PIRSR601461-1"/>
    </source>
</evidence>
<name>A0A7I4YHT7_HAECO</name>
<dbReference type="GO" id="GO:0006508">
    <property type="term" value="P:proteolysis"/>
    <property type="evidence" value="ECO:0007669"/>
    <property type="project" value="UniProtKB-KW"/>
</dbReference>
<dbReference type="AlphaFoldDB" id="A0A7I4YHT7"/>
<protein>
    <submittedName>
        <fullName evidence="13">Peptidase A1 domain-containing protein</fullName>
    </submittedName>
</protein>
<dbReference type="PROSITE" id="PS51767">
    <property type="entry name" value="PEPTIDASE_A1"/>
    <property type="match status" value="1"/>
</dbReference>
<dbReference type="Pfam" id="PF00026">
    <property type="entry name" value="Asp"/>
    <property type="match status" value="1"/>
</dbReference>
<comment type="similarity">
    <text evidence="1 9">Belongs to the peptidase A1 family.</text>
</comment>
<dbReference type="PANTHER" id="PTHR47966">
    <property type="entry name" value="BETA-SITE APP-CLEAVING ENZYME, ISOFORM A-RELATED"/>
    <property type="match status" value="1"/>
</dbReference>
<evidence type="ECO:0000313" key="13">
    <source>
        <dbReference type="WBParaSite" id="HCON_00099010-00001"/>
    </source>
</evidence>
<dbReference type="OMA" id="FGENRVG"/>
<dbReference type="PANTHER" id="PTHR47966:SF40">
    <property type="entry name" value="ASPARTIC PROTEASE 3"/>
    <property type="match status" value="1"/>
</dbReference>
<dbReference type="FunFam" id="2.40.70.10:FF:000008">
    <property type="entry name" value="Cathepsin D"/>
    <property type="match status" value="1"/>
</dbReference>
<dbReference type="SUPFAM" id="SSF50630">
    <property type="entry name" value="Acid proteases"/>
    <property type="match status" value="1"/>
</dbReference>
<evidence type="ECO:0000256" key="5">
    <source>
        <dbReference type="ARBA" id="ARBA00023157"/>
    </source>
</evidence>
<dbReference type="InterPro" id="IPR033121">
    <property type="entry name" value="PEPTIDASE_A1"/>
</dbReference>
<evidence type="ECO:0000313" key="12">
    <source>
        <dbReference type="Proteomes" id="UP000025227"/>
    </source>
</evidence>
<keyword evidence="6" id="KW-0325">Glycoprotein</keyword>
<dbReference type="GO" id="GO:0005764">
    <property type="term" value="C:lysosome"/>
    <property type="evidence" value="ECO:0007669"/>
    <property type="project" value="TreeGrafter"/>
</dbReference>
<feature type="active site" evidence="7">
    <location>
        <position position="93"/>
    </location>
</feature>
<proteinExistence type="inferred from homology"/>
<dbReference type="InterPro" id="IPR001969">
    <property type="entry name" value="Aspartic_peptidase_AS"/>
</dbReference>
<dbReference type="GO" id="GO:0004190">
    <property type="term" value="F:aspartic-type endopeptidase activity"/>
    <property type="evidence" value="ECO:0007669"/>
    <property type="project" value="UniProtKB-KW"/>
</dbReference>
<feature type="signal peptide" evidence="10">
    <location>
        <begin position="1"/>
        <end position="22"/>
    </location>
</feature>
<keyword evidence="5 8" id="KW-1015">Disulfide bond</keyword>
<keyword evidence="4 9" id="KW-0378">Hydrolase</keyword>
<accession>A0A7I4YHT7</accession>
<evidence type="ECO:0000256" key="8">
    <source>
        <dbReference type="PIRSR" id="PIRSR601461-2"/>
    </source>
</evidence>
<dbReference type="Proteomes" id="UP000025227">
    <property type="component" value="Unplaced"/>
</dbReference>
<evidence type="ECO:0000256" key="3">
    <source>
        <dbReference type="ARBA" id="ARBA00022750"/>
    </source>
</evidence>
<evidence type="ECO:0000256" key="6">
    <source>
        <dbReference type="ARBA" id="ARBA00023180"/>
    </source>
</evidence>
<evidence type="ECO:0000256" key="9">
    <source>
        <dbReference type="RuleBase" id="RU000454"/>
    </source>
</evidence>